<reference evidence="1" key="2">
    <citation type="submission" date="2012-12" db="EMBL/GenBank/DDBJ databases">
        <authorList>
            <consortium name="WormBase Consortium"/>
            <person name="Ghedin E."/>
            <person name="Paulini M."/>
        </authorList>
    </citation>
    <scope>NUCLEOTIDE SEQUENCE</scope>
    <source>
        <strain evidence="1">FR3</strain>
    </source>
</reference>
<gene>
    <name evidence="1" type="primary">Bm13426</name>
    <name evidence="1" type="ORF">BM_Bm13426</name>
</gene>
<dbReference type="AlphaFoldDB" id="A0A1I9G1J1"/>
<sequence length="38" mass="4641">MSPYWKFPVIYKHLCNENIIDFLLHKILALEYSFTHSE</sequence>
<name>A0A1I9G1J1_BRUMA</name>
<dbReference type="EMBL" id="LN856924">
    <property type="protein sequence ID" value="CDP94462.1"/>
    <property type="molecule type" value="Genomic_DNA"/>
</dbReference>
<accession>A0A1I9G1J1</accession>
<evidence type="ECO:0000313" key="1">
    <source>
        <dbReference type="EMBL" id="CDP94462.1"/>
    </source>
</evidence>
<protein>
    <submittedName>
        <fullName evidence="1">Bm13426</fullName>
    </submittedName>
</protein>
<proteinExistence type="predicted"/>
<reference evidence="1" key="1">
    <citation type="journal article" date="2007" name="Science">
        <title>Draft genome of the filarial nematode parasite Brugia malayi.</title>
        <authorList>
            <person name="Ghedin E."/>
            <person name="Wang S."/>
            <person name="Spiro D."/>
            <person name="Caler E."/>
            <person name="Zhao Q."/>
            <person name="Crabtree J."/>
            <person name="Allen J.E."/>
            <person name="Delcher A.L."/>
            <person name="Guiliano D.B."/>
            <person name="Miranda-Saavedra D."/>
            <person name="Angiuoli S.V."/>
            <person name="Creasy T."/>
            <person name="Amedeo P."/>
            <person name="Haas B."/>
            <person name="El-Sayed N.M."/>
            <person name="Wortman J.R."/>
            <person name="Feldblyum T."/>
            <person name="Tallon L."/>
            <person name="Schatz M."/>
            <person name="Shumway M."/>
            <person name="Koo H."/>
            <person name="Salzberg S.L."/>
            <person name="Schobel S."/>
            <person name="Pertea M."/>
            <person name="Pop M."/>
            <person name="White O."/>
            <person name="Barton G.J."/>
            <person name="Carlow C.K."/>
            <person name="Crawford M.J."/>
            <person name="Daub J."/>
            <person name="Dimmic M.W."/>
            <person name="Estes C.F."/>
            <person name="Foster J.M."/>
            <person name="Ganatra M."/>
            <person name="Gregory W.F."/>
            <person name="Johnson N.M."/>
            <person name="Jin J."/>
            <person name="Komuniecki R."/>
            <person name="Korf I."/>
            <person name="Kumar S."/>
            <person name="Laney S."/>
            <person name="Li B.W."/>
            <person name="Li W."/>
            <person name="Lindblom T.H."/>
            <person name="Lustigman S."/>
            <person name="Ma D."/>
            <person name="Maina C.V."/>
            <person name="Martin D.M."/>
            <person name="McCarter J.P."/>
            <person name="McReynolds L."/>
            <person name="Mitreva M."/>
            <person name="Nutman T.B."/>
            <person name="Parkinson J."/>
            <person name="Peregrin-Alvarez J.M."/>
            <person name="Poole C."/>
            <person name="Ren Q."/>
            <person name="Saunders L."/>
            <person name="Sluder A.E."/>
            <person name="Smith K."/>
            <person name="Stanke M."/>
            <person name="Unnasch T.R."/>
            <person name="Ware J."/>
            <person name="Wei A.D."/>
            <person name="Weil G."/>
            <person name="Williams D.J."/>
            <person name="Zhang Y."/>
            <person name="Williams S.A."/>
            <person name="Fraser-Liggett C."/>
            <person name="Slatko B."/>
            <person name="Blaxter M.L."/>
            <person name="Scott A.L."/>
        </authorList>
    </citation>
    <scope>NUCLEOTIDE SEQUENCE</scope>
    <source>
        <strain evidence="1">FR3</strain>
    </source>
</reference>
<organism evidence="1">
    <name type="scientific">Brugia malayi</name>
    <name type="common">Filarial nematode worm</name>
    <dbReference type="NCBI Taxonomy" id="6279"/>
    <lineage>
        <taxon>Eukaryota</taxon>
        <taxon>Metazoa</taxon>
        <taxon>Ecdysozoa</taxon>
        <taxon>Nematoda</taxon>
        <taxon>Chromadorea</taxon>
        <taxon>Rhabditida</taxon>
        <taxon>Spirurina</taxon>
        <taxon>Spiruromorpha</taxon>
        <taxon>Filarioidea</taxon>
        <taxon>Onchocercidae</taxon>
        <taxon>Brugia</taxon>
    </lineage>
</organism>